<dbReference type="EMBL" id="CP046173">
    <property type="protein sequence ID" value="QIS18690.1"/>
    <property type="molecule type" value="Genomic_DNA"/>
</dbReference>
<dbReference type="AlphaFoldDB" id="A0A6G9YZT9"/>
<feature type="transmembrane region" description="Helical" evidence="2">
    <location>
        <begin position="81"/>
        <end position="100"/>
    </location>
</feature>
<dbReference type="InterPro" id="IPR004509">
    <property type="entry name" value="Competence_ComEA_HhH"/>
</dbReference>
<feature type="region of interest" description="Disordered" evidence="1">
    <location>
        <begin position="28"/>
        <end position="49"/>
    </location>
</feature>
<sequence length="300" mass="31342">MARDNGRVRERLGALEDGRWDLDEVGVEHEARTAERGAGRGEEVPRSPQWLSEPVGSVSLWHERLVPERFRGTRWDPGRRGVIVLAAVGVAAVVVAAAAAQREHPVVQPVPPLPTVRTSEAVETGIPIESVGRTRVDAPPPPTAPAELVISVVGLVEHPGLLHLPAGSRVADAVAMAVAKEGADLATLNLAQRLTDGDQVVVGVHGPNPGPAHQGSAVVPGGPRPSGTGHTPGASPSVKVNLNTATENDFDALPGVGPATARAIITWRAEHGRFTSIDQLAEVTGVGPARLNRLRPLVTL</sequence>
<evidence type="ECO:0000313" key="4">
    <source>
        <dbReference type="Proteomes" id="UP000500953"/>
    </source>
</evidence>
<dbReference type="GO" id="GO:0015628">
    <property type="term" value="P:protein secretion by the type II secretion system"/>
    <property type="evidence" value="ECO:0007669"/>
    <property type="project" value="TreeGrafter"/>
</dbReference>
<evidence type="ECO:0000256" key="1">
    <source>
        <dbReference type="SAM" id="MobiDB-lite"/>
    </source>
</evidence>
<dbReference type="NCBIfam" id="TIGR00426">
    <property type="entry name" value="competence protein ComEA helix-hairpin-helix repeat region"/>
    <property type="match status" value="1"/>
</dbReference>
<evidence type="ECO:0000313" key="3">
    <source>
        <dbReference type="EMBL" id="QIS18690.1"/>
    </source>
</evidence>
<dbReference type="SUPFAM" id="SSF47781">
    <property type="entry name" value="RuvA domain 2-like"/>
    <property type="match status" value="1"/>
</dbReference>
<dbReference type="InterPro" id="IPR051675">
    <property type="entry name" value="Endo/Exo/Phosphatase_dom_1"/>
</dbReference>
<evidence type="ECO:0000256" key="2">
    <source>
        <dbReference type="SAM" id="Phobius"/>
    </source>
</evidence>
<dbReference type="GO" id="GO:0015627">
    <property type="term" value="C:type II protein secretion system complex"/>
    <property type="evidence" value="ECO:0007669"/>
    <property type="project" value="TreeGrafter"/>
</dbReference>
<keyword evidence="2" id="KW-1133">Transmembrane helix</keyword>
<accession>A0A6G9YZT9</accession>
<protein>
    <submittedName>
        <fullName evidence="3">ComEA family DNA-binding protein</fullName>
    </submittedName>
</protein>
<dbReference type="Proteomes" id="UP000500953">
    <property type="component" value="Chromosome"/>
</dbReference>
<organism evidence="3 4">
    <name type="scientific">Nocardia terpenica</name>
    <dbReference type="NCBI Taxonomy" id="455432"/>
    <lineage>
        <taxon>Bacteria</taxon>
        <taxon>Bacillati</taxon>
        <taxon>Actinomycetota</taxon>
        <taxon>Actinomycetes</taxon>
        <taxon>Mycobacteriales</taxon>
        <taxon>Nocardiaceae</taxon>
        <taxon>Nocardia</taxon>
    </lineage>
</organism>
<dbReference type="RefSeq" id="WP_167486014.1">
    <property type="nucleotide sequence ID" value="NZ_CP046173.1"/>
</dbReference>
<dbReference type="PANTHER" id="PTHR21180">
    <property type="entry name" value="ENDONUCLEASE/EXONUCLEASE/PHOSPHATASE FAMILY DOMAIN-CONTAINING PROTEIN 1"/>
    <property type="match status" value="1"/>
</dbReference>
<dbReference type="GO" id="GO:0003677">
    <property type="term" value="F:DNA binding"/>
    <property type="evidence" value="ECO:0007669"/>
    <property type="project" value="UniProtKB-KW"/>
</dbReference>
<feature type="compositionally biased region" description="Basic and acidic residues" evidence="1">
    <location>
        <begin position="28"/>
        <end position="45"/>
    </location>
</feature>
<feature type="region of interest" description="Disordered" evidence="1">
    <location>
        <begin position="206"/>
        <end position="239"/>
    </location>
</feature>
<name>A0A6G9YZT9_9NOCA</name>
<keyword evidence="2" id="KW-0812">Transmembrane</keyword>
<keyword evidence="3" id="KW-0238">DNA-binding</keyword>
<reference evidence="3 4" key="1">
    <citation type="journal article" date="2019" name="ACS Chem. Biol.">
        <title>Identification and Mobilization of a Cryptic Antibiotic Biosynthesis Gene Locus from a Human-Pathogenic Nocardia Isolate.</title>
        <authorList>
            <person name="Herisse M."/>
            <person name="Ishida K."/>
            <person name="Porter J.L."/>
            <person name="Howden B."/>
            <person name="Hertweck C."/>
            <person name="Stinear T.P."/>
            <person name="Pidot S.J."/>
        </authorList>
    </citation>
    <scope>NUCLEOTIDE SEQUENCE [LARGE SCALE GENOMIC DNA]</scope>
    <source>
        <strain evidence="3 4">AUSMDU00012715</strain>
    </source>
</reference>
<dbReference type="Gene3D" id="1.10.150.320">
    <property type="entry name" value="Photosystem II 12 kDa extrinsic protein"/>
    <property type="match status" value="1"/>
</dbReference>
<dbReference type="PANTHER" id="PTHR21180:SF32">
    <property type="entry name" value="ENDONUCLEASE_EXONUCLEASE_PHOSPHATASE FAMILY DOMAIN-CONTAINING PROTEIN 1"/>
    <property type="match status" value="1"/>
</dbReference>
<keyword evidence="2" id="KW-0472">Membrane</keyword>
<dbReference type="Pfam" id="PF12836">
    <property type="entry name" value="HHH_3"/>
    <property type="match status" value="1"/>
</dbReference>
<proteinExistence type="predicted"/>
<dbReference type="InterPro" id="IPR010994">
    <property type="entry name" value="RuvA_2-like"/>
</dbReference>
<gene>
    <name evidence="3" type="ORF">F6W96_10720</name>
</gene>